<gene>
    <name evidence="2 3" type="primary">LOC113856067</name>
</gene>
<dbReference type="RefSeq" id="XP_027343501.1">
    <property type="nucleotide sequence ID" value="XM_027487700.1"/>
</dbReference>
<dbReference type="RefSeq" id="XP_027343502.1">
    <property type="nucleotide sequence ID" value="XM_027487701.1"/>
</dbReference>
<evidence type="ECO:0000313" key="2">
    <source>
        <dbReference type="RefSeq" id="XP_027343501.1"/>
    </source>
</evidence>
<dbReference type="InterPro" id="IPR006439">
    <property type="entry name" value="HAD-SF_hydro_IA"/>
</dbReference>
<dbReference type="Gene3D" id="3.40.50.1000">
    <property type="entry name" value="HAD superfamily/HAD-like"/>
    <property type="match status" value="1"/>
</dbReference>
<accession>A0A8B8KI95</accession>
<protein>
    <submittedName>
        <fullName evidence="2 3">Uncharacterized protein C24B11.05-like</fullName>
    </submittedName>
</protein>
<sequence length="285" mass="32263">MENGDQFQEMSKAKYDCLLFDLDDTLYPLSSGLAEHVKKNIQEYMLQKLGIQEAKVPELCFSLYKAYGTTMAGLKAIGYGFDYDDFHGFVHGRLPYNILKPDPILKGILLSLPVRKVVFTNSDEAHASRVLHRLGLEDCFDRIISFETLNPSNNNEDGSEYKPSSTGIFDFYEYIRRPDSDIELPKTPVVCKPFEDAFEKVFDMANIDPQRALFFDDSVRNLRTGKSLGLHTVLVGTSVRTSGVDHALESIHNMKEAFPELWEADEKPENVKCSRKVSIETSVIA</sequence>
<dbReference type="GeneID" id="113856067"/>
<dbReference type="Proteomes" id="UP000694853">
    <property type="component" value="Unplaced"/>
</dbReference>
<dbReference type="SFLD" id="SFLDG01132">
    <property type="entry name" value="C1.5.3:_5'-Nucleotidase_Like"/>
    <property type="match status" value="1"/>
</dbReference>
<dbReference type="PANTHER" id="PTHR12725">
    <property type="entry name" value="HALOACID DEHALOGENASE-LIKE HYDROLASE"/>
    <property type="match status" value="1"/>
</dbReference>
<dbReference type="InterPro" id="IPR023214">
    <property type="entry name" value="HAD_sf"/>
</dbReference>
<proteinExistence type="predicted"/>
<dbReference type="Gene3D" id="1.10.150.450">
    <property type="match status" value="1"/>
</dbReference>
<evidence type="ECO:0000313" key="1">
    <source>
        <dbReference type="Proteomes" id="UP000694853"/>
    </source>
</evidence>
<reference evidence="1" key="1">
    <citation type="journal article" date="2019" name="Toxins">
        <title>Detection of Abrin-Like and Prepropulchellin-Like Toxin Genes and Transcripts Using Whole Genome Sequencing and Full-Length Transcript Sequencing of Abrus precatorius.</title>
        <authorList>
            <person name="Hovde B.T."/>
            <person name="Daligault H.E."/>
            <person name="Hanschen E.R."/>
            <person name="Kunde Y.A."/>
            <person name="Johnson M.B."/>
            <person name="Starkenburg S.R."/>
            <person name="Johnson S.L."/>
        </authorList>
    </citation>
    <scope>NUCLEOTIDE SEQUENCE [LARGE SCALE GENOMIC DNA]</scope>
</reference>
<dbReference type="PANTHER" id="PTHR12725:SF72">
    <property type="entry name" value="HALOACID DEHALOGENASE-LIKE HYDROLASE"/>
    <property type="match status" value="1"/>
</dbReference>
<dbReference type="SFLD" id="SFLDS00003">
    <property type="entry name" value="Haloacid_Dehalogenase"/>
    <property type="match status" value="1"/>
</dbReference>
<dbReference type="NCBIfam" id="TIGR01993">
    <property type="entry name" value="Pyr-5-nucltdase"/>
    <property type="match status" value="1"/>
</dbReference>
<dbReference type="SUPFAM" id="SSF56784">
    <property type="entry name" value="HAD-like"/>
    <property type="match status" value="1"/>
</dbReference>
<dbReference type="NCBIfam" id="TIGR01509">
    <property type="entry name" value="HAD-SF-IA-v3"/>
    <property type="match status" value="1"/>
</dbReference>
<dbReference type="InterPro" id="IPR036412">
    <property type="entry name" value="HAD-like_sf"/>
</dbReference>
<dbReference type="InterPro" id="IPR010237">
    <property type="entry name" value="Pyr-5-nucltdase"/>
</dbReference>
<dbReference type="AlphaFoldDB" id="A0A8B8KI95"/>
<reference evidence="2 3" key="2">
    <citation type="submission" date="2025-04" db="UniProtKB">
        <authorList>
            <consortium name="RefSeq"/>
        </authorList>
    </citation>
    <scope>IDENTIFICATION</scope>
    <source>
        <tissue evidence="2 3">Young leaves</tissue>
    </source>
</reference>
<name>A0A8B8KI95_ABRPR</name>
<dbReference type="SFLD" id="SFLDG01129">
    <property type="entry name" value="C1.5:_HAD__Beta-PGM__Phosphata"/>
    <property type="match status" value="1"/>
</dbReference>
<dbReference type="CDD" id="cd02604">
    <property type="entry name" value="HAD_5NT"/>
    <property type="match status" value="1"/>
</dbReference>
<organism evidence="1 2">
    <name type="scientific">Abrus precatorius</name>
    <name type="common">Indian licorice</name>
    <name type="synonym">Glycine abrus</name>
    <dbReference type="NCBI Taxonomy" id="3816"/>
    <lineage>
        <taxon>Eukaryota</taxon>
        <taxon>Viridiplantae</taxon>
        <taxon>Streptophyta</taxon>
        <taxon>Embryophyta</taxon>
        <taxon>Tracheophyta</taxon>
        <taxon>Spermatophyta</taxon>
        <taxon>Magnoliopsida</taxon>
        <taxon>eudicotyledons</taxon>
        <taxon>Gunneridae</taxon>
        <taxon>Pentapetalae</taxon>
        <taxon>rosids</taxon>
        <taxon>fabids</taxon>
        <taxon>Fabales</taxon>
        <taxon>Fabaceae</taxon>
        <taxon>Papilionoideae</taxon>
        <taxon>50 kb inversion clade</taxon>
        <taxon>NPAAA clade</taxon>
        <taxon>indigoferoid/millettioid clade</taxon>
        <taxon>Abreae</taxon>
        <taxon>Abrus</taxon>
    </lineage>
</organism>
<keyword evidence="1" id="KW-1185">Reference proteome</keyword>
<dbReference type="KEGG" id="aprc:113856067"/>
<dbReference type="OrthoDB" id="1065058at2759"/>
<evidence type="ECO:0000313" key="3">
    <source>
        <dbReference type="RefSeq" id="XP_027343502.1"/>
    </source>
</evidence>